<dbReference type="OrthoDB" id="2013972at2759"/>
<dbReference type="InterPro" id="IPR015943">
    <property type="entry name" value="WD40/YVTN_repeat-like_dom_sf"/>
</dbReference>
<proteinExistence type="inferred from homology"/>
<evidence type="ECO:0000256" key="5">
    <source>
        <dbReference type="ARBA" id="ARBA00022824"/>
    </source>
</evidence>
<accession>A0A8H3IDU9</accession>
<keyword evidence="3" id="KW-0812">Transmembrane</keyword>
<protein>
    <recommendedName>
        <fullName evidence="10">Guanine nucleotide-exchange factor SEC12</fullName>
    </recommendedName>
</protein>
<keyword evidence="5 10" id="KW-0256">Endoplasmic reticulum</keyword>
<keyword evidence="13" id="KW-1185">Reference proteome</keyword>
<evidence type="ECO:0000256" key="11">
    <source>
        <dbReference type="SAM" id="MobiDB-lite"/>
    </source>
</evidence>
<evidence type="ECO:0000256" key="6">
    <source>
        <dbReference type="ARBA" id="ARBA00022892"/>
    </source>
</evidence>
<dbReference type="PANTHER" id="PTHR23284">
    <property type="entry name" value="PROLACTIN REGULATORY ELEMENT BINDING PROTEIN"/>
    <property type="match status" value="1"/>
</dbReference>
<evidence type="ECO:0000256" key="3">
    <source>
        <dbReference type="ARBA" id="ARBA00022692"/>
    </source>
</evidence>
<evidence type="ECO:0000256" key="4">
    <source>
        <dbReference type="ARBA" id="ARBA00022737"/>
    </source>
</evidence>
<organism evidence="12 13">
    <name type="scientific">Gomphillus americanus</name>
    <dbReference type="NCBI Taxonomy" id="1940652"/>
    <lineage>
        <taxon>Eukaryota</taxon>
        <taxon>Fungi</taxon>
        <taxon>Dikarya</taxon>
        <taxon>Ascomycota</taxon>
        <taxon>Pezizomycotina</taxon>
        <taxon>Lecanoromycetes</taxon>
        <taxon>OSLEUM clade</taxon>
        <taxon>Ostropomycetidae</taxon>
        <taxon>Ostropales</taxon>
        <taxon>Graphidaceae</taxon>
        <taxon>Gomphilloideae</taxon>
        <taxon>Gomphillus</taxon>
    </lineage>
</organism>
<keyword evidence="4 10" id="KW-0677">Repeat</keyword>
<evidence type="ECO:0000313" key="13">
    <source>
        <dbReference type="Proteomes" id="UP000664169"/>
    </source>
</evidence>
<dbReference type="PANTHER" id="PTHR23284:SF0">
    <property type="entry name" value="PROLACTIN REGULATORY ELEMENT-BINDING PROTEIN"/>
    <property type="match status" value="1"/>
</dbReference>
<feature type="compositionally biased region" description="Low complexity" evidence="11">
    <location>
        <begin position="125"/>
        <end position="137"/>
    </location>
</feature>
<evidence type="ECO:0000256" key="1">
    <source>
        <dbReference type="ARBA" id="ARBA00022448"/>
    </source>
</evidence>
<dbReference type="EMBL" id="CAJPDQ010000007">
    <property type="protein sequence ID" value="CAF9912305.1"/>
    <property type="molecule type" value="Genomic_DNA"/>
</dbReference>
<evidence type="ECO:0000256" key="7">
    <source>
        <dbReference type="ARBA" id="ARBA00022927"/>
    </source>
</evidence>
<dbReference type="GO" id="GO:0005085">
    <property type="term" value="F:guanyl-nucleotide exchange factor activity"/>
    <property type="evidence" value="ECO:0007669"/>
    <property type="project" value="InterPro"/>
</dbReference>
<comment type="function">
    <text evidence="10">Guanine nucleotide-exchange factor (GEF) required for the formation or budding of transport vesicles from the ER.</text>
</comment>
<comment type="caution">
    <text evidence="12">The sequence shown here is derived from an EMBL/GenBank/DDBJ whole genome shotgun (WGS) entry which is preliminary data.</text>
</comment>
<feature type="region of interest" description="Disordered" evidence="11">
    <location>
        <begin position="588"/>
        <end position="609"/>
    </location>
</feature>
<comment type="similarity">
    <text evidence="10">Belongs to the WD repeat SEC12 family.</text>
</comment>
<evidence type="ECO:0000313" key="12">
    <source>
        <dbReference type="EMBL" id="CAF9912305.1"/>
    </source>
</evidence>
<dbReference type="AlphaFoldDB" id="A0A8H3IDU9"/>
<reference evidence="12" key="1">
    <citation type="submission" date="2021-03" db="EMBL/GenBank/DDBJ databases">
        <authorList>
            <person name="Tagirdzhanova G."/>
        </authorList>
    </citation>
    <scope>NUCLEOTIDE SEQUENCE</scope>
</reference>
<dbReference type="GO" id="GO:0005789">
    <property type="term" value="C:endoplasmic reticulum membrane"/>
    <property type="evidence" value="ECO:0007669"/>
    <property type="project" value="UniProtKB-SubCell"/>
</dbReference>
<sequence length="716" mass="78333">MSTRIPTAKLTLTYPIYASDFDPFSNDLLYVGGGGGESRSGVKNKITLIDTSKRHEIVQVIDIELSTNEDSVQNLAVAQSDGDSAVVFAGINSSSADQKRGVNQHLRSFHLRYPKRQARSREAQSEPSTQTSSTSPAITPLSKAALFTPSTATVNDTYQRVLRLAPIGSKLPRLGAIATGFAPEGEVIVFDATTSKPNRGSIRQRISLGKNKEADDVDVVATDDIGYLVTYCCNHEVFLSKLSADPNDPVKEPTSIYETPLPSPASSPRLKFRFVRFLTPKLIIGVLNLPKRSGTELFLLEVDVKSTTATVILRKTLQKRILAATTFAVRSLPSPTPTGNIQHVIAIGGGNASITILTLDHDPNEPRNLRFWQHSFNRDLHPFEITSLAFSTFIQPQDPAKASAQYLKLVSTSMGNTVVVQTLPLIPYPSPVAKREPSDAPVRYTLVPPTSIKGQTPFGLSALIAIILVAISAFLLQAVIEIRGATPEILGAKDWLSDSLREKIALPWMFDDHIVLTNSMPPLEPRVRKAYEVVKEGIETGGDDIKAASDEAGRQIKNAANQVKKSAKHQHHKIRDMLVQRAEHLATQLTSDDDDEEEDDVDDDDTPLFSNVYGTDHVEPEAGSQDSESFKSKTIVIKDVSSSHEHELDTELHHSQEDLARQGKVRKWEDLGSHEKRGWLRKLEDAGIWAAEEGETVLKGIFFGELAGAVAGAIQG</sequence>
<dbReference type="Proteomes" id="UP000664169">
    <property type="component" value="Unassembled WGS sequence"/>
</dbReference>
<evidence type="ECO:0000256" key="9">
    <source>
        <dbReference type="ARBA" id="ARBA00023136"/>
    </source>
</evidence>
<feature type="compositionally biased region" description="Acidic residues" evidence="11">
    <location>
        <begin position="591"/>
        <end position="606"/>
    </location>
</feature>
<evidence type="ECO:0000256" key="2">
    <source>
        <dbReference type="ARBA" id="ARBA00022574"/>
    </source>
</evidence>
<feature type="region of interest" description="Disordered" evidence="11">
    <location>
        <begin position="113"/>
        <end position="137"/>
    </location>
</feature>
<evidence type="ECO:0000256" key="8">
    <source>
        <dbReference type="ARBA" id="ARBA00022989"/>
    </source>
</evidence>
<dbReference type="GO" id="GO:0015031">
    <property type="term" value="P:protein transport"/>
    <property type="evidence" value="ECO:0007669"/>
    <property type="project" value="UniProtKB-KW"/>
</dbReference>
<dbReference type="GO" id="GO:0000139">
    <property type="term" value="C:Golgi membrane"/>
    <property type="evidence" value="ECO:0007669"/>
    <property type="project" value="UniProtKB-SubCell"/>
</dbReference>
<keyword evidence="7 10" id="KW-0653">Protein transport</keyword>
<dbReference type="GO" id="GO:0006888">
    <property type="term" value="P:endoplasmic reticulum to Golgi vesicle-mediated transport"/>
    <property type="evidence" value="ECO:0007669"/>
    <property type="project" value="UniProtKB-UniRule"/>
</dbReference>
<keyword evidence="1 10" id="KW-0813">Transport</keyword>
<name>A0A8H3IDU9_9LECA</name>
<keyword evidence="9" id="KW-0472">Membrane</keyword>
<keyword evidence="8" id="KW-1133">Transmembrane helix</keyword>
<dbReference type="Gene3D" id="2.130.10.10">
    <property type="entry name" value="YVTN repeat-like/Quinoprotein amine dehydrogenase"/>
    <property type="match status" value="1"/>
</dbReference>
<evidence type="ECO:0000256" key="10">
    <source>
        <dbReference type="RuleBase" id="RU369019"/>
    </source>
</evidence>
<keyword evidence="2 10" id="KW-0853">WD repeat</keyword>
<keyword evidence="6" id="KW-0931">ER-Golgi transport</keyword>
<dbReference type="GO" id="GO:0003400">
    <property type="term" value="P:regulation of COPII vesicle coating"/>
    <property type="evidence" value="ECO:0007669"/>
    <property type="project" value="UniProtKB-UniRule"/>
</dbReference>
<dbReference type="InterPro" id="IPR045260">
    <property type="entry name" value="Sec12-like"/>
</dbReference>
<comment type="subcellular location">
    <subcellularLocation>
        <location evidence="10">Endoplasmic reticulum membrane</location>
        <topology evidence="10">Single-pass type II membrane protein</topology>
    </subcellularLocation>
    <subcellularLocation>
        <location evidence="10">Golgi apparatus membrane</location>
        <topology evidence="10">Single-pass type II membrane protein</topology>
    </subcellularLocation>
</comment>
<gene>
    <name evidence="12" type="ORF">GOMPHAMPRED_007624</name>
</gene>